<feature type="transmembrane region" description="Helical" evidence="1">
    <location>
        <begin position="7"/>
        <end position="25"/>
    </location>
</feature>
<gene>
    <name evidence="2" type="ORF">SAMN04487950_3251</name>
</gene>
<keyword evidence="1" id="KW-1133">Transmembrane helix</keyword>
<protein>
    <submittedName>
        <fullName evidence="2">Uncharacterized protein</fullName>
    </submittedName>
</protein>
<dbReference type="Proteomes" id="UP000199607">
    <property type="component" value="Unassembled WGS sequence"/>
</dbReference>
<dbReference type="RefSeq" id="WP_009367035.1">
    <property type="nucleotide sequence ID" value="NZ_FOTC01000003.1"/>
</dbReference>
<proteinExistence type="predicted"/>
<organism evidence="2 3">
    <name type="scientific">Halogranum rubrum</name>
    <dbReference type="NCBI Taxonomy" id="553466"/>
    <lineage>
        <taxon>Archaea</taxon>
        <taxon>Methanobacteriati</taxon>
        <taxon>Methanobacteriota</taxon>
        <taxon>Stenosarchaea group</taxon>
        <taxon>Halobacteria</taxon>
        <taxon>Halobacteriales</taxon>
        <taxon>Haloferacaceae</taxon>
    </lineage>
</organism>
<name>A0A1I4GEY1_9EURY</name>
<evidence type="ECO:0000256" key="1">
    <source>
        <dbReference type="SAM" id="Phobius"/>
    </source>
</evidence>
<sequence>MARNVGGTTSGASLLIIIGAILLVFPEPTTSGLGLILLLIGLLLWFL</sequence>
<keyword evidence="3" id="KW-1185">Reference proteome</keyword>
<reference evidence="3" key="1">
    <citation type="submission" date="2016-10" db="EMBL/GenBank/DDBJ databases">
        <authorList>
            <person name="Varghese N."/>
            <person name="Submissions S."/>
        </authorList>
    </citation>
    <scope>NUCLEOTIDE SEQUENCE [LARGE SCALE GENOMIC DNA]</scope>
    <source>
        <strain evidence="3">CGMCC 1.7738</strain>
    </source>
</reference>
<feature type="transmembrane region" description="Helical" evidence="1">
    <location>
        <begin position="31"/>
        <end position="46"/>
    </location>
</feature>
<evidence type="ECO:0000313" key="3">
    <source>
        <dbReference type="Proteomes" id="UP000199607"/>
    </source>
</evidence>
<evidence type="ECO:0000313" key="2">
    <source>
        <dbReference type="EMBL" id="SFL28565.1"/>
    </source>
</evidence>
<keyword evidence="1" id="KW-0472">Membrane</keyword>
<dbReference type="EMBL" id="FOTC01000003">
    <property type="protein sequence ID" value="SFL28565.1"/>
    <property type="molecule type" value="Genomic_DNA"/>
</dbReference>
<dbReference type="AlphaFoldDB" id="A0A1I4GEY1"/>
<keyword evidence="1" id="KW-0812">Transmembrane</keyword>
<accession>A0A1I4GEY1</accession>